<keyword evidence="7" id="KW-0679">Respiratory chain</keyword>
<evidence type="ECO:0000256" key="12">
    <source>
        <dbReference type="ARBA" id="ARBA00023128"/>
    </source>
</evidence>
<dbReference type="HOGENOM" id="CLU_123402_0_0_1"/>
<evidence type="ECO:0000256" key="4">
    <source>
        <dbReference type="ARBA" id="ARBA00011533"/>
    </source>
</evidence>
<evidence type="ECO:0000256" key="13">
    <source>
        <dbReference type="ARBA" id="ARBA00023136"/>
    </source>
</evidence>
<keyword evidence="8 16" id="KW-0812">Transmembrane</keyword>
<dbReference type="AlphaFoldDB" id="M3YA53"/>
<dbReference type="EMBL" id="AEYP01079536">
    <property type="status" value="NOT_ANNOTATED_CDS"/>
    <property type="molecule type" value="Genomic_DNA"/>
</dbReference>
<keyword evidence="13 16" id="KW-0472">Membrane</keyword>
<dbReference type="eggNOG" id="ENOG502S2HF">
    <property type="taxonomic scope" value="Eukaryota"/>
</dbReference>
<dbReference type="GeneTree" id="ENSGT00390000007133"/>
<comment type="function">
    <text evidence="1">Accessory subunit of the mitochondrial membrane respiratory chain NADH dehydrogenase (Complex I), that is believed not to be involved in catalysis. Complex I functions in the transfer of electrons from NADH to the respiratory chain. The immediate electron acceptor for the enzyme is believed to be ubiquinone.</text>
</comment>
<organism evidence="17">
    <name type="scientific">Mustela putorius furo</name>
    <name type="common">European domestic ferret</name>
    <name type="synonym">Mustela furo</name>
    <dbReference type="NCBI Taxonomy" id="9669"/>
    <lineage>
        <taxon>Eukaryota</taxon>
        <taxon>Metazoa</taxon>
        <taxon>Chordata</taxon>
        <taxon>Craniata</taxon>
        <taxon>Vertebrata</taxon>
        <taxon>Euteleostomi</taxon>
        <taxon>Mammalia</taxon>
        <taxon>Eutheria</taxon>
        <taxon>Laurasiatheria</taxon>
        <taxon>Carnivora</taxon>
        <taxon>Caniformia</taxon>
        <taxon>Musteloidea</taxon>
        <taxon>Mustelidae</taxon>
        <taxon>Mustelinae</taxon>
        <taxon>Mustela</taxon>
    </lineage>
</organism>
<sequence length="140" mass="16215">RAGAVVCRSAKMSFPKYEPSPLATLPSTLDPAEYNVSPEARKAQAERLAIRSRLKREYLLQYNDPKRQGLIEDPALLRWTYARSANIYPNFRPTPKTSLLGALFGMGPLLFWFYVFKTDRDRKEKLIQEGKLDRTWNISY</sequence>
<accession>M3YA53</accession>
<evidence type="ECO:0000256" key="2">
    <source>
        <dbReference type="ARBA" id="ARBA00004298"/>
    </source>
</evidence>
<evidence type="ECO:0000313" key="17">
    <source>
        <dbReference type="Ensembl" id="ENSMPUP00000008210.1"/>
    </source>
</evidence>
<proteinExistence type="inferred from homology"/>
<reference evidence="17" key="1">
    <citation type="submission" date="2024-06" db="UniProtKB">
        <authorList>
            <consortium name="Ensembl"/>
        </authorList>
    </citation>
    <scope>IDENTIFICATION</scope>
</reference>
<evidence type="ECO:0000256" key="16">
    <source>
        <dbReference type="SAM" id="Phobius"/>
    </source>
</evidence>
<dbReference type="GO" id="GO:0005743">
    <property type="term" value="C:mitochondrial inner membrane"/>
    <property type="evidence" value="ECO:0007669"/>
    <property type="project" value="UniProtKB-SubCell"/>
</dbReference>
<dbReference type="OMA" id="REYLLHY"/>
<evidence type="ECO:0000256" key="8">
    <source>
        <dbReference type="ARBA" id="ARBA00022692"/>
    </source>
</evidence>
<comment type="subunit">
    <text evidence="4">Complex I is composed of 45 different subunits.</text>
</comment>
<dbReference type="PANTHER" id="PTHR15469">
    <property type="entry name" value="NADH-UBIQUINONE OXIDOREDUCTASE B15 SUBUNIT"/>
    <property type="match status" value="1"/>
</dbReference>
<evidence type="ECO:0000256" key="6">
    <source>
        <dbReference type="ARBA" id="ARBA00022448"/>
    </source>
</evidence>
<protein>
    <recommendedName>
        <fullName evidence="5">NADH dehydrogenase [ubiquinone] 1 beta subcomplex subunit 4</fullName>
    </recommendedName>
    <alternativeName>
        <fullName evidence="14">Complex I-B15</fullName>
    </alternativeName>
    <alternativeName>
        <fullName evidence="15">NADH-ubiquinone oxidoreductase B15 subunit</fullName>
    </alternativeName>
</protein>
<evidence type="ECO:0000256" key="9">
    <source>
        <dbReference type="ARBA" id="ARBA00022792"/>
    </source>
</evidence>
<feature type="transmembrane region" description="Helical" evidence="16">
    <location>
        <begin position="98"/>
        <end position="116"/>
    </location>
</feature>
<evidence type="ECO:0000256" key="3">
    <source>
        <dbReference type="ARBA" id="ARBA00007260"/>
    </source>
</evidence>
<dbReference type="Pfam" id="PF07225">
    <property type="entry name" value="NDUF_B4"/>
    <property type="match status" value="1"/>
</dbReference>
<keyword evidence="12" id="KW-0496">Mitochondrion</keyword>
<dbReference type="PANTHER" id="PTHR15469:SF0">
    <property type="entry name" value="NADH DEHYDROGENASE [UBIQUINONE] 1 BETA SUBCOMPLEX SUBUNIT 4"/>
    <property type="match status" value="1"/>
</dbReference>
<dbReference type="InterPro" id="IPR009866">
    <property type="entry name" value="NADH_UbQ_OxRdtase_NDUFB4_su"/>
</dbReference>
<keyword evidence="9" id="KW-0999">Mitochondrion inner membrane</keyword>
<evidence type="ECO:0000256" key="14">
    <source>
        <dbReference type="ARBA" id="ARBA00030212"/>
    </source>
</evidence>
<evidence type="ECO:0000256" key="1">
    <source>
        <dbReference type="ARBA" id="ARBA00003195"/>
    </source>
</evidence>
<keyword evidence="11 16" id="KW-1133">Transmembrane helix</keyword>
<keyword evidence="6" id="KW-0813">Transport</keyword>
<dbReference type="InParanoid" id="M3YA53"/>
<dbReference type="STRING" id="9669.ENSMPUP00000008210"/>
<evidence type="ECO:0000256" key="11">
    <source>
        <dbReference type="ARBA" id="ARBA00022989"/>
    </source>
</evidence>
<evidence type="ECO:0000256" key="10">
    <source>
        <dbReference type="ARBA" id="ARBA00022982"/>
    </source>
</evidence>
<evidence type="ECO:0000256" key="15">
    <source>
        <dbReference type="ARBA" id="ARBA00030987"/>
    </source>
</evidence>
<evidence type="ECO:0000256" key="7">
    <source>
        <dbReference type="ARBA" id="ARBA00022660"/>
    </source>
</evidence>
<comment type="similarity">
    <text evidence="3">Belongs to the complex I NDUFB4 subunit family.</text>
</comment>
<name>M3YA53_MUSPF</name>
<dbReference type="Ensembl" id="ENSMPUT00000008341.1">
    <property type="protein sequence ID" value="ENSMPUP00000008210.1"/>
    <property type="gene ID" value="ENSMPUG00000008272.1"/>
</dbReference>
<comment type="subcellular location">
    <subcellularLocation>
        <location evidence="2">Mitochondrion inner membrane</location>
        <topology evidence="2">Single-pass membrane protein</topology>
        <orientation evidence="2">Matrix side</orientation>
    </subcellularLocation>
</comment>
<evidence type="ECO:0000256" key="5">
    <source>
        <dbReference type="ARBA" id="ARBA00018681"/>
    </source>
</evidence>
<keyword evidence="10" id="KW-0249">Electron transport</keyword>